<dbReference type="NCBIfam" id="TIGR01513">
    <property type="entry name" value="NAPRTase_put"/>
    <property type="match status" value="1"/>
</dbReference>
<dbReference type="EMBL" id="JANTQA010000036">
    <property type="protein sequence ID" value="KAJ3436020.1"/>
    <property type="molecule type" value="Genomic_DNA"/>
</dbReference>
<comment type="similarity">
    <text evidence="4 15">Belongs to the NAPRTase family.</text>
</comment>
<comment type="catalytic activity">
    <reaction evidence="14 15">
        <text>5-phospho-alpha-D-ribose 1-diphosphate + nicotinate + ATP + H2O = nicotinate beta-D-ribonucleotide + ADP + phosphate + diphosphate</text>
        <dbReference type="Rhea" id="RHEA:36163"/>
        <dbReference type="ChEBI" id="CHEBI:15377"/>
        <dbReference type="ChEBI" id="CHEBI:30616"/>
        <dbReference type="ChEBI" id="CHEBI:32544"/>
        <dbReference type="ChEBI" id="CHEBI:33019"/>
        <dbReference type="ChEBI" id="CHEBI:43474"/>
        <dbReference type="ChEBI" id="CHEBI:57502"/>
        <dbReference type="ChEBI" id="CHEBI:58017"/>
        <dbReference type="ChEBI" id="CHEBI:456216"/>
        <dbReference type="EC" id="6.3.4.21"/>
    </reaction>
</comment>
<dbReference type="AlphaFoldDB" id="A0AAV7Z5Y7"/>
<evidence type="ECO:0000256" key="10">
    <source>
        <dbReference type="ARBA" id="ARBA00022723"/>
    </source>
</evidence>
<evidence type="ECO:0000256" key="9">
    <source>
        <dbReference type="ARBA" id="ARBA00022679"/>
    </source>
</evidence>
<evidence type="ECO:0000259" key="16">
    <source>
        <dbReference type="Pfam" id="PF17767"/>
    </source>
</evidence>
<dbReference type="FunFam" id="3.20.20.70:FF:000155">
    <property type="entry name" value="Nicotinate phosphoribosyltransferase"/>
    <property type="match status" value="1"/>
</dbReference>
<sequence length="536" mass="60809">MASLLRNTNPLVSPLLTDKYQFTMAYAYWKGKRHQDHATFDLFYRRNPFKGSFAQFAGLDEILRFMSSFKITNDDLDYLKKDMSQCDPGYFKWLKNLDCSEVTIHAHKEGNIVFPKEPLVRVDGPLGILQLLETPFLNLTNYATLMTTNARRMRIAAGQDKTLLEFGCRRAQGPDGALSASRYSYIGGFDASSHVLAGKMFGIPIKGTHAHSWVSSMKDTSEINVRNLTYFKNGQKKEIDFVDFVLENQKKLGWTATNKGELAAFIDYALAFPTYFLGLVDTYDTLSSGIPNFLIVAYSLYQLGYLPIGVRLDSGKLSTLSRKTRKMFQDFAKKTSTPHFAKLKIVASNDINEGVLYDLKKEGSEIDIYGIGTHLVTCQAQPALGAVFKLVEINDEPRIKLSNSFGKITVPGKKNSYRLFGKNGQAITDVMTLFDEQPPQAHKQYTCCDFFDSHKKISVIPSKVEPLLQKVWDHKLIHKLPHVKEIKEFGDSQAQKFDPKLFQRKDPISYPVTLSSKLYEKMHQLWDEALAPQIFD</sequence>
<evidence type="ECO:0000256" key="3">
    <source>
        <dbReference type="ARBA" id="ARBA00004952"/>
    </source>
</evidence>
<evidence type="ECO:0000256" key="13">
    <source>
        <dbReference type="ARBA" id="ARBA00023426"/>
    </source>
</evidence>
<dbReference type="Proteomes" id="UP001146793">
    <property type="component" value="Unassembled WGS sequence"/>
</dbReference>
<comment type="cofactor">
    <cofactor evidence="1">
        <name>Mn(2+)</name>
        <dbReference type="ChEBI" id="CHEBI:29035"/>
    </cofactor>
</comment>
<dbReference type="GO" id="GO:0034355">
    <property type="term" value="P:NAD+ biosynthetic process via the salvage pathway"/>
    <property type="evidence" value="ECO:0007669"/>
    <property type="project" value="TreeGrafter"/>
</dbReference>
<dbReference type="InterPro" id="IPR007229">
    <property type="entry name" value="Nic_PRibTrfase-Fam"/>
</dbReference>
<dbReference type="InterPro" id="IPR006405">
    <property type="entry name" value="Nic_PRibTrfase_pncB"/>
</dbReference>
<protein>
    <recommendedName>
        <fullName evidence="5 15">Nicotinate phosphoribosyltransferase</fullName>
        <ecNumber evidence="5 15">6.3.4.21</ecNumber>
    </recommendedName>
</protein>
<dbReference type="PANTHER" id="PTHR11098:SF1">
    <property type="entry name" value="NICOTINATE PHOSPHORIBOSYLTRANSFERASE"/>
    <property type="match status" value="1"/>
</dbReference>
<evidence type="ECO:0000256" key="5">
    <source>
        <dbReference type="ARBA" id="ARBA00013236"/>
    </source>
</evidence>
<evidence type="ECO:0000256" key="12">
    <source>
        <dbReference type="ARBA" id="ARBA00023211"/>
    </source>
</evidence>
<evidence type="ECO:0000256" key="14">
    <source>
        <dbReference type="ARBA" id="ARBA00048668"/>
    </source>
</evidence>
<dbReference type="InterPro" id="IPR013785">
    <property type="entry name" value="Aldolase_TIM"/>
</dbReference>
<dbReference type="Pfam" id="PF17956">
    <property type="entry name" value="NAPRTase_C"/>
    <property type="match status" value="1"/>
</dbReference>
<dbReference type="EC" id="6.3.4.21" evidence="5 15"/>
<evidence type="ECO:0000256" key="4">
    <source>
        <dbReference type="ARBA" id="ARBA00010897"/>
    </source>
</evidence>
<comment type="caution">
    <text evidence="18">The sequence shown here is derived from an EMBL/GenBank/DDBJ whole genome shotgun (WGS) entry which is preliminary data.</text>
</comment>
<dbReference type="GO" id="GO:0046872">
    <property type="term" value="F:metal ion binding"/>
    <property type="evidence" value="ECO:0007669"/>
    <property type="project" value="UniProtKB-KW"/>
</dbReference>
<keyword evidence="11" id="KW-0460">Magnesium</keyword>
<keyword evidence="12" id="KW-0464">Manganese</keyword>
<keyword evidence="10" id="KW-0479">Metal-binding</keyword>
<keyword evidence="6" id="KW-0597">Phosphoprotein</keyword>
<evidence type="ECO:0000313" key="18">
    <source>
        <dbReference type="EMBL" id="KAJ3436020.1"/>
    </source>
</evidence>
<dbReference type="GO" id="GO:0005829">
    <property type="term" value="C:cytosol"/>
    <property type="evidence" value="ECO:0007669"/>
    <property type="project" value="TreeGrafter"/>
</dbReference>
<comment type="cofactor">
    <cofactor evidence="2">
        <name>Mg(2+)</name>
        <dbReference type="ChEBI" id="CHEBI:18420"/>
    </cofactor>
</comment>
<dbReference type="SUPFAM" id="SSF51690">
    <property type="entry name" value="Nicotinate/Quinolinate PRTase C-terminal domain-like"/>
    <property type="match status" value="1"/>
</dbReference>
<evidence type="ECO:0000256" key="6">
    <source>
        <dbReference type="ARBA" id="ARBA00022553"/>
    </source>
</evidence>
<dbReference type="GO" id="GO:0004516">
    <property type="term" value="F:nicotinate phosphoribosyltransferase activity"/>
    <property type="evidence" value="ECO:0007669"/>
    <property type="project" value="UniProtKB-UniRule"/>
</dbReference>
<dbReference type="InterPro" id="IPR041619">
    <property type="entry name" value="NAPRTase_C"/>
</dbReference>
<feature type="domain" description="Nicotinate phosphoribosyltransferase N-terminal" evidence="16">
    <location>
        <begin position="15"/>
        <end position="141"/>
    </location>
</feature>
<keyword evidence="8 15" id="KW-0662">Pyridine nucleotide biosynthesis</keyword>
<evidence type="ECO:0000313" key="19">
    <source>
        <dbReference type="Proteomes" id="UP001146793"/>
    </source>
</evidence>
<evidence type="ECO:0000256" key="2">
    <source>
        <dbReference type="ARBA" id="ARBA00001946"/>
    </source>
</evidence>
<dbReference type="SUPFAM" id="SSF54675">
    <property type="entry name" value="Nicotinate/Quinolinate PRTase N-terminal domain-like"/>
    <property type="match status" value="1"/>
</dbReference>
<evidence type="ECO:0000256" key="15">
    <source>
        <dbReference type="RuleBase" id="RU365100"/>
    </source>
</evidence>
<name>A0AAV7Z5Y7_9EUKA</name>
<organism evidence="18 19">
    <name type="scientific">Anaeramoeba flamelloides</name>
    <dbReference type="NCBI Taxonomy" id="1746091"/>
    <lineage>
        <taxon>Eukaryota</taxon>
        <taxon>Metamonada</taxon>
        <taxon>Anaeramoebidae</taxon>
        <taxon>Anaeramoeba</taxon>
    </lineage>
</organism>
<feature type="domain" description="Nicotinate phosphoribosyltransferase C-terminal" evidence="17">
    <location>
        <begin position="413"/>
        <end position="520"/>
    </location>
</feature>
<dbReference type="PIRSF" id="PIRSF000484">
    <property type="entry name" value="NAPRT"/>
    <property type="match status" value="1"/>
</dbReference>
<reference evidence="18" key="1">
    <citation type="submission" date="2022-08" db="EMBL/GenBank/DDBJ databases">
        <title>Novel sulphate-reducing endosymbionts in the free-living metamonad Anaeramoeba.</title>
        <authorList>
            <person name="Jerlstrom-Hultqvist J."/>
            <person name="Cepicka I."/>
            <person name="Gallot-Lavallee L."/>
            <person name="Salas-Leiva D."/>
            <person name="Curtis B.A."/>
            <person name="Zahonova K."/>
            <person name="Pipaliya S."/>
            <person name="Dacks J."/>
            <person name="Roger A.J."/>
        </authorList>
    </citation>
    <scope>NUCLEOTIDE SEQUENCE</scope>
    <source>
        <strain evidence="18">Busselton2</strain>
    </source>
</reference>
<accession>A0AAV7Z5Y7</accession>
<dbReference type="InterPro" id="IPR036068">
    <property type="entry name" value="Nicotinate_pribotase-like_C"/>
</dbReference>
<evidence type="ECO:0000256" key="8">
    <source>
        <dbReference type="ARBA" id="ARBA00022642"/>
    </source>
</evidence>
<dbReference type="GO" id="GO:0016757">
    <property type="term" value="F:glycosyltransferase activity"/>
    <property type="evidence" value="ECO:0007669"/>
    <property type="project" value="UniProtKB-KW"/>
</dbReference>
<evidence type="ECO:0000256" key="1">
    <source>
        <dbReference type="ARBA" id="ARBA00001936"/>
    </source>
</evidence>
<gene>
    <name evidence="18" type="ORF">M0812_18063</name>
</gene>
<dbReference type="CDD" id="cd01570">
    <property type="entry name" value="NAPRTase_A"/>
    <property type="match status" value="1"/>
</dbReference>
<dbReference type="PANTHER" id="PTHR11098">
    <property type="entry name" value="NICOTINATE PHOSPHORIBOSYLTRANSFERASE"/>
    <property type="match status" value="1"/>
</dbReference>
<proteinExistence type="inferred from homology"/>
<evidence type="ECO:0000256" key="11">
    <source>
        <dbReference type="ARBA" id="ARBA00022842"/>
    </source>
</evidence>
<dbReference type="Pfam" id="PF17767">
    <property type="entry name" value="NAPRTase_N"/>
    <property type="match status" value="1"/>
</dbReference>
<keyword evidence="7 15" id="KW-0436">Ligase</keyword>
<comment type="PTM">
    <text evidence="15">Transiently phosphorylated on a His residue during the reaction cycle. Phosphorylation strongly increases the affinity for substrates and increases the rate of nicotinate D-ribonucleotide production. Dephosphorylation regenerates the low-affinity form of the enzyme, leading to product release.</text>
</comment>
<evidence type="ECO:0000259" key="17">
    <source>
        <dbReference type="Pfam" id="PF17956"/>
    </source>
</evidence>
<keyword evidence="18" id="KW-0328">Glycosyltransferase</keyword>
<dbReference type="Gene3D" id="3.20.140.10">
    <property type="entry name" value="nicotinate phosphoribosyltransferase"/>
    <property type="match status" value="2"/>
</dbReference>
<comment type="pathway">
    <text evidence="3 15">Cofactor biosynthesis; NAD(+) biosynthesis; nicotinate D-ribonucleotide from nicotinate: step 1/1.</text>
</comment>
<dbReference type="InterPro" id="IPR040727">
    <property type="entry name" value="NAPRTase_N"/>
</dbReference>
<dbReference type="Gene3D" id="3.20.20.70">
    <property type="entry name" value="Aldolase class I"/>
    <property type="match status" value="2"/>
</dbReference>
<evidence type="ECO:0000256" key="7">
    <source>
        <dbReference type="ARBA" id="ARBA00022598"/>
    </source>
</evidence>
<comment type="function">
    <text evidence="13">Catalyzes the first step in the biosynthesis of NAD from nicotinic acid, the ATP-dependent synthesis of beta-nicotinate D-ribonucleotide from nicotinate and 5-phospho-D-ribose 1-phosphate. Helps prevent cellular oxidative stress via its role in NAD biosynthesis.</text>
</comment>
<keyword evidence="9 15" id="KW-0808">Transferase</keyword>